<name>A0A6S6UNL6_9BACT</name>
<dbReference type="AlphaFoldDB" id="A0A6S6UNL6"/>
<dbReference type="Pfam" id="PF13679">
    <property type="entry name" value="Methyltransf_32"/>
    <property type="match status" value="1"/>
</dbReference>
<organism evidence="2">
    <name type="scientific">uncultured Aureispira sp</name>
    <dbReference type="NCBI Taxonomy" id="1331704"/>
    <lineage>
        <taxon>Bacteria</taxon>
        <taxon>Pseudomonadati</taxon>
        <taxon>Bacteroidota</taxon>
        <taxon>Saprospiria</taxon>
        <taxon>Saprospirales</taxon>
        <taxon>Saprospiraceae</taxon>
        <taxon>Aureispira</taxon>
        <taxon>environmental samples</taxon>
    </lineage>
</organism>
<evidence type="ECO:0000259" key="1">
    <source>
        <dbReference type="Pfam" id="PF13679"/>
    </source>
</evidence>
<dbReference type="InterPro" id="IPR025714">
    <property type="entry name" value="Methyltranfer_dom"/>
</dbReference>
<dbReference type="InterPro" id="IPR029063">
    <property type="entry name" value="SAM-dependent_MTases_sf"/>
</dbReference>
<feature type="domain" description="Methyltransferase" evidence="1">
    <location>
        <begin position="151"/>
        <end position="286"/>
    </location>
</feature>
<protein>
    <submittedName>
        <fullName evidence="2">Methyltransferase (EC)</fullName>
        <ecNumber evidence="2">2.1.1.-</ecNumber>
    </submittedName>
</protein>
<gene>
    <name evidence="2" type="ORF">HELGO_WM27248</name>
</gene>
<dbReference type="Gene3D" id="3.40.50.150">
    <property type="entry name" value="Vaccinia Virus protein VP39"/>
    <property type="match status" value="1"/>
</dbReference>
<sequence>MEEFIEALRNSIVQNEFAKMTLSKCAPKSADLKNIYVRRIELKDSLYLSFTYHYSTQDIVKNYTLEEAIDILEQHLGKDLLTGTLLTIKADVVIQFNKKRKARLQHRSPTIRQLPKLSHNKEKNYLIEESNPFLERLGIASNGKVLKAHQDKYRQINKYIEIMGALLEQSKLPEKPQIVDMGCGKGYLTFALYDYILKQKGAAPKMVGIELREHLTNFCAKQAKILGWEDMSFVAQDIFEYDNNKIDVLIALHACDVATDIAIAKGIQAHADLIVVAPCCHKQVRRGMSNENILQSILKNGILEERQAEILTDGIRALLLEANGYQTKVFEFISSEHTAKNLMITAVRQSKINTEIRAERLAEVQRLKEQFGLEMHYLEKLLA</sequence>
<proteinExistence type="predicted"/>
<dbReference type="CDD" id="cd02440">
    <property type="entry name" value="AdoMet_MTases"/>
    <property type="match status" value="1"/>
</dbReference>
<dbReference type="GO" id="GO:0008168">
    <property type="term" value="F:methyltransferase activity"/>
    <property type="evidence" value="ECO:0007669"/>
    <property type="project" value="UniProtKB-KW"/>
</dbReference>
<accession>A0A6S6UNL6</accession>
<evidence type="ECO:0000313" key="2">
    <source>
        <dbReference type="EMBL" id="CAA6830313.1"/>
    </source>
</evidence>
<dbReference type="SUPFAM" id="SSF53335">
    <property type="entry name" value="S-adenosyl-L-methionine-dependent methyltransferases"/>
    <property type="match status" value="1"/>
</dbReference>
<dbReference type="GO" id="GO:0032259">
    <property type="term" value="P:methylation"/>
    <property type="evidence" value="ECO:0007669"/>
    <property type="project" value="UniProtKB-KW"/>
</dbReference>
<keyword evidence="2" id="KW-0808">Transferase</keyword>
<dbReference type="EC" id="2.1.1.-" evidence="2"/>
<dbReference type="PANTHER" id="PTHR13369">
    <property type="match status" value="1"/>
</dbReference>
<reference evidence="2" key="1">
    <citation type="submission" date="2020-01" db="EMBL/GenBank/DDBJ databases">
        <authorList>
            <person name="Meier V. D."/>
            <person name="Meier V D."/>
        </authorList>
    </citation>
    <scope>NUCLEOTIDE SEQUENCE</scope>
    <source>
        <strain evidence="2">HLG_WM_MAG_10</strain>
    </source>
</reference>
<dbReference type="GO" id="GO:0005737">
    <property type="term" value="C:cytoplasm"/>
    <property type="evidence" value="ECO:0007669"/>
    <property type="project" value="TreeGrafter"/>
</dbReference>
<dbReference type="PANTHER" id="PTHR13369:SF3">
    <property type="entry name" value="METHYLTRANSFERASE DOMAIN-CONTAINING PROTEIN"/>
    <property type="match status" value="1"/>
</dbReference>
<dbReference type="EMBL" id="CACVAQ010000547">
    <property type="protein sequence ID" value="CAA6830313.1"/>
    <property type="molecule type" value="Genomic_DNA"/>
</dbReference>
<keyword evidence="2" id="KW-0489">Methyltransferase</keyword>